<dbReference type="Pfam" id="PF02514">
    <property type="entry name" value="CobN-Mg_chel"/>
    <property type="match status" value="1"/>
</dbReference>
<dbReference type="STRING" id="1429043.X474_26710"/>
<dbReference type="EMBL" id="AZAC01000078">
    <property type="protein sequence ID" value="KIX10854.1"/>
    <property type="molecule type" value="Genomic_DNA"/>
</dbReference>
<dbReference type="PANTHER" id="PTHR44119:SF7">
    <property type="entry name" value="MAGNESIUM CHELATASE SUBUNIT"/>
    <property type="match status" value="1"/>
</dbReference>
<name>A0A0D2IXT4_9BACT</name>
<feature type="domain" description="CobN/magnesium chelatase" evidence="1">
    <location>
        <begin position="151"/>
        <end position="1262"/>
    </location>
</feature>
<dbReference type="NCBIfam" id="TIGR02257">
    <property type="entry name" value="cobalto_cobN"/>
    <property type="match status" value="1"/>
</dbReference>
<comment type="caution">
    <text evidence="2">The sequence shown here is derived from an EMBL/GenBank/DDBJ whole genome shotgun (WGS) entry which is preliminary data.</text>
</comment>
<dbReference type="GO" id="GO:0051116">
    <property type="term" value="F:cobaltochelatase activity"/>
    <property type="evidence" value="ECO:0007669"/>
    <property type="project" value="InterPro"/>
</dbReference>
<gene>
    <name evidence="2" type="ORF">X474_26710</name>
</gene>
<dbReference type="GO" id="GO:0009236">
    <property type="term" value="P:cobalamin biosynthetic process"/>
    <property type="evidence" value="ECO:0007669"/>
    <property type="project" value="InterPro"/>
</dbReference>
<reference evidence="2 3" key="1">
    <citation type="submission" date="2013-11" db="EMBL/GenBank/DDBJ databases">
        <title>Metagenomic analysis of a methanogenic consortium involved in long chain n-alkane degradation.</title>
        <authorList>
            <person name="Davidova I.A."/>
            <person name="Callaghan A.V."/>
            <person name="Wawrik B."/>
            <person name="Pruitt S."/>
            <person name="Marks C."/>
            <person name="Duncan K.E."/>
            <person name="Suflita J.M."/>
        </authorList>
    </citation>
    <scope>NUCLEOTIDE SEQUENCE [LARGE SCALE GENOMIC DNA]</scope>
    <source>
        <strain evidence="2 3">SPR</strain>
    </source>
</reference>
<accession>A0A0D2IXT4</accession>
<dbReference type="CDD" id="cd10150">
    <property type="entry name" value="CobN_like"/>
    <property type="match status" value="1"/>
</dbReference>
<proteinExistence type="predicted"/>
<dbReference type="InterPro" id="IPR011953">
    <property type="entry name" value="Cobalto_CobN"/>
</dbReference>
<evidence type="ECO:0000313" key="2">
    <source>
        <dbReference type="EMBL" id="KIX10854.1"/>
    </source>
</evidence>
<organism evidence="2 3">
    <name type="scientific">Dethiosulfatarculus sandiegensis</name>
    <dbReference type="NCBI Taxonomy" id="1429043"/>
    <lineage>
        <taxon>Bacteria</taxon>
        <taxon>Pseudomonadati</taxon>
        <taxon>Thermodesulfobacteriota</taxon>
        <taxon>Desulfarculia</taxon>
        <taxon>Desulfarculales</taxon>
        <taxon>Desulfarculaceae</taxon>
        <taxon>Dethiosulfatarculus</taxon>
    </lineage>
</organism>
<dbReference type="PATRIC" id="fig|1429043.3.peg.5657"/>
<dbReference type="InParanoid" id="A0A0D2IXT4"/>
<dbReference type="OrthoDB" id="9757976at2"/>
<evidence type="ECO:0000259" key="1">
    <source>
        <dbReference type="Pfam" id="PF02514"/>
    </source>
</evidence>
<sequence length="1290" mass="143764">MENQNYKRLDQQNQAAGLISFGDGHDLFKLVFFSTTSNELANFKKALQAVSANGLEIDMKAFTKFQLGDRKSQKAFVDQALKADAVVITLMGGGASCPAWDYFIPALSRARQSGQAPYFHLQPTGGNQEVWELALKHSDGMENGQWQELNSYFRHGGAENAAGFFLSLANLLTNESYELPPVWTPPTEGIYHPDWPGSPDLKTYLKALDPAKPLIGIWFYQNLWVNNALDHINALIRSIEQKGGQALAVFHYRFKDRVVGNQGADQVIRKFFQKDGQTIIQALLSPMMFSLGMASPEYMGLMEELGVPVIQAVTTMQPREEWQKSLQGLTAVDVTMSLAQPEFDGHLISAPVAAKEQTEKDPVTGAVPARYIPIPDRVDQAVSLALNWAALRQKPNSQKKVAIIFHHYPPRNDRIGCAAGLDSFASVHNLLLAMAEKGYRLEQTYSDGQELAEQVLKGMTTDRRFLGPREMAQKAAAQVEESDYQPWHEALPAKNQRQMTGDWGPMPGELYVEKEKILIPGVINGNVFISMQPPRGFLEQIDKIYHDPLLSPPHHYLAFYRYIKHIFQADVVLHIGKHGSLEWLPGKGTGLSAECYPELSIMDLPNVYPYIINDPGEGTQAKRRSGACIIDHMTPVMVNADLYEDLAQVENLVHEYNQARIEDPAKLKLLRPMILKAVKEADLDRELGLDPERDPEKNPNEFEHLLEELHEYLGDCADTMINDGLHTLGQAPQGEALVNCLAQLTRLDNGGSPSLRRSIIEARGHDYDRLLEKAGAVITKDGQTGQDLIQKSQDLSLEMLSALAQSGYDRDQIERIVTKTLGSEDPNTCRALYFALDQALPRLKSISREITATLMAMEGRHVAAGPSGAPSRGQVDVLPTGRNFYSVDPRKIPSPAAYKVGSALGQALLERHYKEQGRYPENIGIILWASPTMRSKGDDVAEILWLMGLKPVWQRGSGNVSGLEVIPLKELARPRMDVTPRISGIFRDAFPNLVELIDQGVRMVAALKEDPGSNFLRGHVQEDMAHFKNQGMKSEDAFRQATLRLFGAPPGAYGAGVADVIEAKNWKDVNDLGKVFLTWSSHAYGQGVKGQKQEETYKRLLGRMDVTLKNEDSREYDMMSCTDFYSYHGGLIAAVRSVRGQAPTSFAGDSSDPDRVKVRTAAEEAKHIFRSRLLNPKWIQGLMRHGYKGAGDISKAVDVAFGWDATSDVVEDYMYERLAQRVAFDPQIREWMNQVNPAALFNIAEKLLEAIKRGMWKAKRETEEQLTQIYLEAEGEVEQSTAPQGDGDIK</sequence>
<dbReference type="RefSeq" id="WP_082464617.1">
    <property type="nucleotide sequence ID" value="NZ_AZAC01000078.1"/>
</dbReference>
<dbReference type="PANTHER" id="PTHR44119">
    <property type="entry name" value="MAGNESIUM-CHELATASE SUBUNIT CHLH, CHLOROPLASTIC"/>
    <property type="match status" value="1"/>
</dbReference>
<dbReference type="InterPro" id="IPR003672">
    <property type="entry name" value="CobN/Mg_chltase"/>
</dbReference>
<dbReference type="Proteomes" id="UP000032233">
    <property type="component" value="Unassembled WGS sequence"/>
</dbReference>
<keyword evidence="3" id="KW-1185">Reference proteome</keyword>
<protein>
    <submittedName>
        <fullName evidence="2">Cobalamin biosynthesis protein CobN</fullName>
    </submittedName>
</protein>
<evidence type="ECO:0000313" key="3">
    <source>
        <dbReference type="Proteomes" id="UP000032233"/>
    </source>
</evidence>